<evidence type="ECO:0000256" key="3">
    <source>
        <dbReference type="ARBA" id="ARBA00022679"/>
    </source>
</evidence>
<dbReference type="EMBL" id="BAABHM010000036">
    <property type="protein sequence ID" value="GAA4724476.1"/>
    <property type="molecule type" value="Genomic_DNA"/>
</dbReference>
<dbReference type="InterPro" id="IPR050194">
    <property type="entry name" value="Glycosyltransferase_grp1"/>
</dbReference>
<comment type="caution">
    <text evidence="6">The sequence shown here is derived from an EMBL/GenBank/DDBJ whole genome shotgun (WGS) entry which is preliminary data.</text>
</comment>
<feature type="domain" description="Glycosyl transferase family 1" evidence="4">
    <location>
        <begin position="218"/>
        <end position="372"/>
    </location>
</feature>
<gene>
    <name evidence="6" type="ORF">GCM10023198_56890</name>
</gene>
<accession>A0ABP8YBJ3</accession>
<name>A0ABP8YBJ3_9MICO</name>
<evidence type="ECO:0000313" key="6">
    <source>
        <dbReference type="EMBL" id="GAA4724476.1"/>
    </source>
</evidence>
<evidence type="ECO:0000256" key="2">
    <source>
        <dbReference type="ARBA" id="ARBA00022676"/>
    </source>
</evidence>
<evidence type="ECO:0000256" key="1">
    <source>
        <dbReference type="ARBA" id="ARBA00021292"/>
    </source>
</evidence>
<dbReference type="Proteomes" id="UP001500843">
    <property type="component" value="Unassembled WGS sequence"/>
</dbReference>
<sequence>MNMLRILVAADTFAPDVNGAARFADRLSAGLAARGHDVHVVAPSPTGSAYTEVHDDGVVVHRLVSRRLPGLDAMRVCLPWEVSPEVKRVFAEVRPDVVHTNGHMLLGRAVVQAALRAEVPVVATNHLMPENIVGYLPLAGPLQDVFAEWMYRDLGRVYSQADVVTAPTPRAVDLIARRSGLAAAFPVSNGIDAAAFEQVRTAVAARRSTPGGPDTLYEPTVLFVGRLDQEKRVDELIRAFARIAPDVPGRLEVVGDGACRATWEALADRLGVAQRVRFRGRVSDDELLGAYGTADLFCMPGVSELQSIVTMEAMAAGLPVVAADAMALPHLVRPGTNGELFTPGDIDGLAVHLRTLLTDVALRERYGSAGRELIEAHTMGATLGIFEALYEKVMNGAPVAA</sequence>
<dbReference type="PANTHER" id="PTHR45947">
    <property type="entry name" value="SULFOQUINOVOSYL TRANSFERASE SQD2"/>
    <property type="match status" value="1"/>
</dbReference>
<proteinExistence type="predicted"/>
<feature type="domain" description="Glycosyltransferase subfamily 4-like N-terminal" evidence="5">
    <location>
        <begin position="17"/>
        <end position="193"/>
    </location>
</feature>
<dbReference type="InterPro" id="IPR028098">
    <property type="entry name" value="Glyco_trans_4-like_N"/>
</dbReference>
<dbReference type="Pfam" id="PF00534">
    <property type="entry name" value="Glycos_transf_1"/>
    <property type="match status" value="1"/>
</dbReference>
<dbReference type="Gene3D" id="3.40.50.2000">
    <property type="entry name" value="Glycogen Phosphorylase B"/>
    <property type="match status" value="2"/>
</dbReference>
<keyword evidence="7" id="KW-1185">Reference proteome</keyword>
<organism evidence="6 7">
    <name type="scientific">Promicromonospora umidemergens</name>
    <dbReference type="NCBI Taxonomy" id="629679"/>
    <lineage>
        <taxon>Bacteria</taxon>
        <taxon>Bacillati</taxon>
        <taxon>Actinomycetota</taxon>
        <taxon>Actinomycetes</taxon>
        <taxon>Micrococcales</taxon>
        <taxon>Promicromonosporaceae</taxon>
        <taxon>Promicromonospora</taxon>
    </lineage>
</organism>
<evidence type="ECO:0000259" key="4">
    <source>
        <dbReference type="Pfam" id="PF00534"/>
    </source>
</evidence>
<dbReference type="Pfam" id="PF13439">
    <property type="entry name" value="Glyco_transf_4"/>
    <property type="match status" value="1"/>
</dbReference>
<protein>
    <recommendedName>
        <fullName evidence="1">D-inositol 3-phosphate glycosyltransferase</fullName>
    </recommendedName>
</protein>
<dbReference type="SUPFAM" id="SSF53756">
    <property type="entry name" value="UDP-Glycosyltransferase/glycogen phosphorylase"/>
    <property type="match status" value="1"/>
</dbReference>
<keyword evidence="2" id="KW-0328">Glycosyltransferase</keyword>
<dbReference type="PANTHER" id="PTHR45947:SF3">
    <property type="entry name" value="SULFOQUINOVOSYL TRANSFERASE SQD2"/>
    <property type="match status" value="1"/>
</dbReference>
<keyword evidence="3" id="KW-0808">Transferase</keyword>
<evidence type="ECO:0000259" key="5">
    <source>
        <dbReference type="Pfam" id="PF13439"/>
    </source>
</evidence>
<evidence type="ECO:0000313" key="7">
    <source>
        <dbReference type="Proteomes" id="UP001500843"/>
    </source>
</evidence>
<reference evidence="7" key="1">
    <citation type="journal article" date="2019" name="Int. J. Syst. Evol. Microbiol.">
        <title>The Global Catalogue of Microorganisms (GCM) 10K type strain sequencing project: providing services to taxonomists for standard genome sequencing and annotation.</title>
        <authorList>
            <consortium name="The Broad Institute Genomics Platform"/>
            <consortium name="The Broad Institute Genome Sequencing Center for Infectious Disease"/>
            <person name="Wu L."/>
            <person name="Ma J."/>
        </authorList>
    </citation>
    <scope>NUCLEOTIDE SEQUENCE [LARGE SCALE GENOMIC DNA]</scope>
    <source>
        <strain evidence="7">JCM 17975</strain>
    </source>
</reference>
<dbReference type="InterPro" id="IPR001296">
    <property type="entry name" value="Glyco_trans_1"/>
</dbReference>